<reference evidence="1" key="1">
    <citation type="journal article" date="2021" name="Proc. Natl. Acad. Sci. U.S.A.">
        <title>A Catalog of Tens of Thousands of Viruses from Human Metagenomes Reveals Hidden Associations with Chronic Diseases.</title>
        <authorList>
            <person name="Tisza M.J."/>
            <person name="Buck C.B."/>
        </authorList>
    </citation>
    <scope>NUCLEOTIDE SEQUENCE</scope>
    <source>
        <strain evidence="1">Ctwzt2</strain>
    </source>
</reference>
<accession>A0A8S5P867</accession>
<protein>
    <submittedName>
        <fullName evidence="1">Endopeptidase tail</fullName>
    </submittedName>
</protein>
<evidence type="ECO:0000313" key="1">
    <source>
        <dbReference type="EMBL" id="DAE03270.1"/>
    </source>
</evidence>
<organism evidence="1">
    <name type="scientific">Siphoviridae sp. ctwzt2</name>
    <dbReference type="NCBI Taxonomy" id="2825736"/>
    <lineage>
        <taxon>Viruses</taxon>
        <taxon>Duplodnaviria</taxon>
        <taxon>Heunggongvirae</taxon>
        <taxon>Uroviricota</taxon>
        <taxon>Caudoviricetes</taxon>
    </lineage>
</organism>
<proteinExistence type="predicted"/>
<dbReference type="EMBL" id="BK015362">
    <property type="protein sequence ID" value="DAE03270.1"/>
    <property type="molecule type" value="Genomic_DNA"/>
</dbReference>
<sequence>MSTGNLLYGLYPYGKYIHAGLVGIAGGYTDDQIGYLPDRFDAIAYNKDGTKSAIFSSGVEGNALEKITFEIVDTGCGKAEFTFRRLPTNTELSVDQRIDIHLFNDPRPWWSGYILNCPTQGSTADSYKYTAHGYYNKLDAVVIFADYLSDEISEIVSEIARQAELKSGLNYNRNLLINTNYTASRIEFDGVTAKDALKQLSDFAIDYVYGVDEYRRLFFRPRNREVNEQARFWVGEHLNSFEPQEDAEKIYNVIPIKGAAVDGNGEQWIATVEDAASQLKYGIREKILTLPSAYSAADAERWGRNQLTSVAYPVQSAKVKVVHLEYPLADGRFNVRKMWTDGEAVITDRHGVAHQYPISKLKYTVSASDGIKCDMELGKPPETVDVYLSNLSRYAKDLELLQAAATKQLK</sequence>
<name>A0A8S5P867_9CAUD</name>